<dbReference type="Proteomes" id="UP000274841">
    <property type="component" value="Chromosome"/>
</dbReference>
<keyword evidence="3" id="KW-0813">Transport</keyword>
<accession>A0A3Q9J4X1</accession>
<evidence type="ECO:0000256" key="2">
    <source>
        <dbReference type="ARBA" id="ARBA00005695"/>
    </source>
</evidence>
<organism evidence="7 8">
    <name type="scientific">Microbacterium oxydans</name>
    <dbReference type="NCBI Taxonomy" id="82380"/>
    <lineage>
        <taxon>Bacteria</taxon>
        <taxon>Bacillati</taxon>
        <taxon>Actinomycetota</taxon>
        <taxon>Actinomycetes</taxon>
        <taxon>Micrococcales</taxon>
        <taxon>Microbacteriaceae</taxon>
        <taxon>Microbacterium</taxon>
    </lineage>
</organism>
<dbReference type="Gene3D" id="3.40.190.10">
    <property type="entry name" value="Periplasmic binding protein-like II"/>
    <property type="match status" value="1"/>
</dbReference>
<reference evidence="7 8" key="1">
    <citation type="submission" date="2018-08" db="EMBL/GenBank/DDBJ databases">
        <title>Microbacterium oxydans strain HG3.</title>
        <authorList>
            <person name="ORTET P."/>
        </authorList>
    </citation>
    <scope>NUCLEOTIDE SEQUENCE [LARGE SCALE GENOMIC DNA]</scope>
    <source>
        <strain evidence="7 8">HG3</strain>
    </source>
</reference>
<dbReference type="PROSITE" id="PS51257">
    <property type="entry name" value="PROKAR_LIPOPROTEIN"/>
    <property type="match status" value="1"/>
</dbReference>
<evidence type="ECO:0000256" key="4">
    <source>
        <dbReference type="ARBA" id="ARBA00022729"/>
    </source>
</evidence>
<keyword evidence="4 6" id="KW-0732">Signal</keyword>
<gene>
    <name evidence="7" type="primary">dppE_2</name>
    <name evidence="7" type="ORF">CVS54_02611</name>
</gene>
<evidence type="ECO:0000256" key="3">
    <source>
        <dbReference type="ARBA" id="ARBA00022448"/>
    </source>
</evidence>
<proteinExistence type="inferred from homology"/>
<feature type="compositionally biased region" description="Basic residues" evidence="5">
    <location>
        <begin position="115"/>
        <end position="124"/>
    </location>
</feature>
<evidence type="ECO:0000256" key="1">
    <source>
        <dbReference type="ARBA" id="ARBA00004196"/>
    </source>
</evidence>
<evidence type="ECO:0000256" key="5">
    <source>
        <dbReference type="SAM" id="MobiDB-lite"/>
    </source>
</evidence>
<dbReference type="InterPro" id="IPR039424">
    <property type="entry name" value="SBP_5"/>
</dbReference>
<evidence type="ECO:0000313" key="7">
    <source>
        <dbReference type="EMBL" id="AZS41262.1"/>
    </source>
</evidence>
<dbReference type="EMBL" id="CP031422">
    <property type="protein sequence ID" value="AZS41262.1"/>
    <property type="molecule type" value="Genomic_DNA"/>
</dbReference>
<dbReference type="GO" id="GO:0015833">
    <property type="term" value="P:peptide transport"/>
    <property type="evidence" value="ECO:0007669"/>
    <property type="project" value="TreeGrafter"/>
</dbReference>
<dbReference type="GO" id="GO:0030313">
    <property type="term" value="C:cell envelope"/>
    <property type="evidence" value="ECO:0007669"/>
    <property type="project" value="UniProtKB-SubCell"/>
</dbReference>
<comment type="subcellular location">
    <subcellularLocation>
        <location evidence="1">Cell envelope</location>
    </subcellularLocation>
</comment>
<sequence length="159" mass="16974">MKRMPLALAAAVAATLALTSCSGGATPSPSDGSAAEGPDALNIGNFLDITSWDPSLADIGFDGPYLSAVYDALIALDADGEPIPSLATDWTVADDDLSIDLDIRTDAVFSDGTPGRRRRRHHQPRVPEGGSALRGGLRQRRLVREGRRRHRAHRAHTAR</sequence>
<feature type="region of interest" description="Disordered" evidence="5">
    <location>
        <begin position="110"/>
        <end position="137"/>
    </location>
</feature>
<name>A0A3Q9J4X1_9MICO</name>
<dbReference type="AlphaFoldDB" id="A0A3Q9J4X1"/>
<feature type="signal peptide" evidence="6">
    <location>
        <begin position="1"/>
        <end position="25"/>
    </location>
</feature>
<dbReference type="RefSeq" id="WP_233437308.1">
    <property type="nucleotide sequence ID" value="NZ_CP031422.1"/>
</dbReference>
<dbReference type="GO" id="GO:1904680">
    <property type="term" value="F:peptide transmembrane transporter activity"/>
    <property type="evidence" value="ECO:0007669"/>
    <property type="project" value="TreeGrafter"/>
</dbReference>
<dbReference type="KEGG" id="moy:CVS54_02611"/>
<feature type="chain" id="PRO_5039716382" evidence="6">
    <location>
        <begin position="26"/>
        <end position="159"/>
    </location>
</feature>
<evidence type="ECO:0000256" key="6">
    <source>
        <dbReference type="SAM" id="SignalP"/>
    </source>
</evidence>
<dbReference type="PANTHER" id="PTHR30290:SF10">
    <property type="entry name" value="PERIPLASMIC OLIGOPEPTIDE-BINDING PROTEIN-RELATED"/>
    <property type="match status" value="1"/>
</dbReference>
<protein>
    <submittedName>
        <fullName evidence="7">Dipeptide-binding protein DppE</fullName>
    </submittedName>
</protein>
<dbReference type="SUPFAM" id="SSF53850">
    <property type="entry name" value="Periplasmic binding protein-like II"/>
    <property type="match status" value="1"/>
</dbReference>
<evidence type="ECO:0000313" key="8">
    <source>
        <dbReference type="Proteomes" id="UP000274841"/>
    </source>
</evidence>
<comment type="similarity">
    <text evidence="2">Belongs to the bacterial solute-binding protein 5 family.</text>
</comment>
<dbReference type="PANTHER" id="PTHR30290">
    <property type="entry name" value="PERIPLASMIC BINDING COMPONENT OF ABC TRANSPORTER"/>
    <property type="match status" value="1"/>
</dbReference>